<evidence type="ECO:0000313" key="3">
    <source>
        <dbReference type="EMBL" id="MBD2739092.1"/>
    </source>
</evidence>
<sequence length="170" mass="19932">MINLRPATSADLDLLRYWDEKPHVISSDPNDDWGWEVELERTPDWREQLIAEIDGRPIGFIQIIDPAHEESKYWGDVTENIRAIDIWIGEETDLGKGYGTKMMQLAITRCFADSSVTAIFIDPLASNTRAHRFYERLGFQFLEHRRFGDDECFVYRLSRANWHHQSEMAK</sequence>
<protein>
    <submittedName>
        <fullName evidence="3">Acetyltransferase</fullName>
    </submittedName>
</protein>
<proteinExistence type="predicted"/>
<organism evidence="3 4">
    <name type="scientific">Nostoc paludosum FACHB-159</name>
    <dbReference type="NCBI Taxonomy" id="2692908"/>
    <lineage>
        <taxon>Bacteria</taxon>
        <taxon>Bacillati</taxon>
        <taxon>Cyanobacteriota</taxon>
        <taxon>Cyanophyceae</taxon>
        <taxon>Nostocales</taxon>
        <taxon>Nostocaceae</taxon>
        <taxon>Nostoc</taxon>
    </lineage>
</organism>
<keyword evidence="1" id="KW-0046">Antibiotic resistance</keyword>
<gene>
    <name evidence="3" type="ORF">H6H03_35385</name>
</gene>
<dbReference type="SUPFAM" id="SSF55729">
    <property type="entry name" value="Acyl-CoA N-acyltransferases (Nat)"/>
    <property type="match status" value="1"/>
</dbReference>
<comment type="caution">
    <text evidence="3">The sequence shown here is derived from an EMBL/GenBank/DDBJ whole genome shotgun (WGS) entry which is preliminary data.</text>
</comment>
<dbReference type="InterPro" id="IPR000182">
    <property type="entry name" value="GNAT_dom"/>
</dbReference>
<dbReference type="RefSeq" id="WP_190959601.1">
    <property type="nucleotide sequence ID" value="NZ_JACJTU010000068.1"/>
</dbReference>
<dbReference type="EMBL" id="JACJTU010000068">
    <property type="protein sequence ID" value="MBD2739092.1"/>
    <property type="molecule type" value="Genomic_DNA"/>
</dbReference>
<dbReference type="PROSITE" id="PS51186">
    <property type="entry name" value="GNAT"/>
    <property type="match status" value="1"/>
</dbReference>
<dbReference type="CDD" id="cd04301">
    <property type="entry name" value="NAT_SF"/>
    <property type="match status" value="1"/>
</dbReference>
<evidence type="ECO:0000259" key="2">
    <source>
        <dbReference type="PROSITE" id="PS51186"/>
    </source>
</evidence>
<accession>A0ABR8KMF5</accession>
<dbReference type="PANTHER" id="PTHR31438:SF1">
    <property type="entry name" value="LYSINE N-ACYLTRANSFERASE C17G9.06C-RELATED"/>
    <property type="match status" value="1"/>
</dbReference>
<dbReference type="PANTHER" id="PTHR31438">
    <property type="entry name" value="LYSINE N-ACYLTRANSFERASE C17G9.06C-RELATED"/>
    <property type="match status" value="1"/>
</dbReference>
<keyword evidence="4" id="KW-1185">Reference proteome</keyword>
<dbReference type="Pfam" id="PF13523">
    <property type="entry name" value="Acetyltransf_8"/>
    <property type="match status" value="1"/>
</dbReference>
<evidence type="ECO:0000313" key="4">
    <source>
        <dbReference type="Proteomes" id="UP000637383"/>
    </source>
</evidence>
<dbReference type="InterPro" id="IPR016181">
    <property type="entry name" value="Acyl_CoA_acyltransferase"/>
</dbReference>
<reference evidence="3 4" key="1">
    <citation type="journal article" date="2020" name="ISME J.">
        <title>Comparative genomics reveals insights into cyanobacterial evolution and habitat adaptation.</title>
        <authorList>
            <person name="Chen M.Y."/>
            <person name="Teng W.K."/>
            <person name="Zhao L."/>
            <person name="Hu C.X."/>
            <person name="Zhou Y.K."/>
            <person name="Han B.P."/>
            <person name="Song L.R."/>
            <person name="Shu W.S."/>
        </authorList>
    </citation>
    <scope>NUCLEOTIDE SEQUENCE [LARGE SCALE GENOMIC DNA]</scope>
    <source>
        <strain evidence="3 4">FACHB-159</strain>
    </source>
</reference>
<name>A0ABR8KMF5_9NOSO</name>
<feature type="domain" description="N-acetyltransferase" evidence="2">
    <location>
        <begin position="2"/>
        <end position="160"/>
    </location>
</feature>
<dbReference type="Proteomes" id="UP000637383">
    <property type="component" value="Unassembled WGS sequence"/>
</dbReference>
<evidence type="ECO:0000256" key="1">
    <source>
        <dbReference type="ARBA" id="ARBA00023251"/>
    </source>
</evidence>
<dbReference type="Gene3D" id="3.40.630.30">
    <property type="match status" value="1"/>
</dbReference>